<sequence length="338" mass="36450">MKTLLLNKDEVGRLISMKEVIAAVEEAFVAFSGGQVDQPDYIGIHLPPPRGEIDFKLGYYQANEVISMKASSGGFPDNPAAYGLPTNMGTILLFDGRTCALTCVMDGSLITGLRTGAAGAVSVKALARKNAKTVTSIGTGIQARLQIRAINEVMTIEEIHAWDNHPATLAQYKADIEREFGIPVVMAASKEGAVRRADILVTTTRGKGTLVEAGWVKPGTHIVAIGTDQQGKQELDPAIFRNAKIVNDSIAQCVTKGETWHPLNVRIITQEDIHGEIGEILAGKKPGRENDDEITIFDSTGMAIQDNTTASRIYRNALETGVGTFFEFFSQPAGRQHA</sequence>
<dbReference type="PANTHER" id="PTHR13812">
    <property type="entry name" value="KETIMINE REDUCTASE MU-CRYSTALLIN"/>
    <property type="match status" value="1"/>
</dbReference>
<dbReference type="EMBL" id="JANUGW010000003">
    <property type="protein sequence ID" value="MCS0580953.1"/>
    <property type="molecule type" value="Genomic_DNA"/>
</dbReference>
<name>A0ABT1ZM36_9BURK</name>
<dbReference type="InterPro" id="IPR036291">
    <property type="entry name" value="NAD(P)-bd_dom_sf"/>
</dbReference>
<dbReference type="PIRSF" id="PIRSF001439">
    <property type="entry name" value="CryM"/>
    <property type="match status" value="1"/>
</dbReference>
<dbReference type="Pfam" id="PF02423">
    <property type="entry name" value="OCD_Mu_crystall"/>
    <property type="match status" value="1"/>
</dbReference>
<gene>
    <name evidence="1" type="ORF">NX784_05070</name>
</gene>
<evidence type="ECO:0000313" key="2">
    <source>
        <dbReference type="Proteomes" id="UP001204151"/>
    </source>
</evidence>
<organism evidence="1 2">
    <name type="scientific">Massilia pinisoli</name>
    <dbReference type="NCBI Taxonomy" id="1772194"/>
    <lineage>
        <taxon>Bacteria</taxon>
        <taxon>Pseudomonadati</taxon>
        <taxon>Pseudomonadota</taxon>
        <taxon>Betaproteobacteria</taxon>
        <taxon>Burkholderiales</taxon>
        <taxon>Oxalobacteraceae</taxon>
        <taxon>Telluria group</taxon>
        <taxon>Massilia</taxon>
    </lineage>
</organism>
<accession>A0ABT1ZM36</accession>
<dbReference type="RefSeq" id="WP_258815579.1">
    <property type="nucleotide sequence ID" value="NZ_JANUGW010000003.1"/>
</dbReference>
<dbReference type="Gene3D" id="3.40.50.720">
    <property type="entry name" value="NAD(P)-binding Rossmann-like Domain"/>
    <property type="match status" value="1"/>
</dbReference>
<protein>
    <submittedName>
        <fullName evidence="1">Ornithine cyclodeaminase family protein</fullName>
    </submittedName>
</protein>
<proteinExistence type="predicted"/>
<dbReference type="SUPFAM" id="SSF51735">
    <property type="entry name" value="NAD(P)-binding Rossmann-fold domains"/>
    <property type="match status" value="1"/>
</dbReference>
<dbReference type="InterPro" id="IPR003462">
    <property type="entry name" value="ODC_Mu_crystall"/>
</dbReference>
<dbReference type="Proteomes" id="UP001204151">
    <property type="component" value="Unassembled WGS sequence"/>
</dbReference>
<keyword evidence="2" id="KW-1185">Reference proteome</keyword>
<dbReference type="PANTHER" id="PTHR13812:SF19">
    <property type="entry name" value="KETIMINE REDUCTASE MU-CRYSTALLIN"/>
    <property type="match status" value="1"/>
</dbReference>
<evidence type="ECO:0000313" key="1">
    <source>
        <dbReference type="EMBL" id="MCS0580953.1"/>
    </source>
</evidence>
<dbReference type="InterPro" id="IPR023401">
    <property type="entry name" value="ODC_N"/>
</dbReference>
<comment type="caution">
    <text evidence="1">The sequence shown here is derived from an EMBL/GenBank/DDBJ whole genome shotgun (WGS) entry which is preliminary data.</text>
</comment>
<reference evidence="1 2" key="1">
    <citation type="submission" date="2022-08" db="EMBL/GenBank/DDBJ databases">
        <title>Reclassification of Massilia species as members of the genera Telluria, Duganella, Pseudoduganella, Mokoshia gen. nov. and Zemynaea gen. nov. using orthogonal and non-orthogonal genome-based approaches.</title>
        <authorList>
            <person name="Bowman J.P."/>
        </authorList>
    </citation>
    <scope>NUCLEOTIDE SEQUENCE [LARGE SCALE GENOMIC DNA]</scope>
    <source>
        <strain evidence="1 2">JCM 31316</strain>
    </source>
</reference>
<dbReference type="Gene3D" id="3.30.1780.10">
    <property type="entry name" value="ornithine cyclodeaminase, domain 1"/>
    <property type="match status" value="1"/>
</dbReference>